<dbReference type="PANTHER" id="PTHR34138">
    <property type="entry name" value="CELL SHAPE-DETERMINING PROTEIN MREC"/>
    <property type="match status" value="1"/>
</dbReference>
<protein>
    <recommendedName>
        <fullName evidence="2">Cell shape-determining protein MreC</fullName>
    </recommendedName>
    <alternativeName>
        <fullName evidence="4">Cell shape protein MreC</fullName>
    </alternativeName>
</protein>
<reference evidence="7" key="1">
    <citation type="submission" date="2022-12" db="EMBL/GenBank/DDBJ databases">
        <title>Paraconexibacter alkalitolerans sp. nov. and Baekduia alba sp. nov., isolated from soil and emended description of the genera Paraconexibacter (Chun et al., 2020) and Baekduia (An et al., 2020).</title>
        <authorList>
            <person name="Vieira S."/>
            <person name="Huber K.J."/>
            <person name="Geppert A."/>
            <person name="Wolf J."/>
            <person name="Neumann-Schaal M."/>
            <person name="Muesken M."/>
            <person name="Overmann J."/>
        </authorList>
    </citation>
    <scope>NUCLEOTIDE SEQUENCE</scope>
    <source>
        <strain evidence="7">AEG42_29</strain>
    </source>
</reference>
<dbReference type="GO" id="GO:0005886">
    <property type="term" value="C:plasma membrane"/>
    <property type="evidence" value="ECO:0007669"/>
    <property type="project" value="TreeGrafter"/>
</dbReference>
<comment type="similarity">
    <text evidence="1">Belongs to the MreC family.</text>
</comment>
<evidence type="ECO:0000256" key="4">
    <source>
        <dbReference type="ARBA" id="ARBA00032089"/>
    </source>
</evidence>
<dbReference type="Pfam" id="PF04085">
    <property type="entry name" value="MreC"/>
    <property type="match status" value="1"/>
</dbReference>
<evidence type="ECO:0000256" key="1">
    <source>
        <dbReference type="ARBA" id="ARBA00009369"/>
    </source>
</evidence>
<feature type="signal peptide" evidence="5">
    <location>
        <begin position="1"/>
        <end position="17"/>
    </location>
</feature>
<dbReference type="InterPro" id="IPR055342">
    <property type="entry name" value="MreC_beta-barrel_core"/>
</dbReference>
<evidence type="ECO:0000256" key="5">
    <source>
        <dbReference type="SAM" id="SignalP"/>
    </source>
</evidence>
<accession>A0AAU7AWW3</accession>
<keyword evidence="5" id="KW-0732">Signal</keyword>
<dbReference type="Gene3D" id="2.40.10.350">
    <property type="entry name" value="Rod shape-determining protein MreC, domain 2"/>
    <property type="match status" value="1"/>
</dbReference>
<evidence type="ECO:0000256" key="2">
    <source>
        <dbReference type="ARBA" id="ARBA00013855"/>
    </source>
</evidence>
<dbReference type="InterPro" id="IPR042177">
    <property type="entry name" value="Cell/Rod_1"/>
</dbReference>
<keyword evidence="3" id="KW-0133">Cell shape</keyword>
<dbReference type="GO" id="GO:0008360">
    <property type="term" value="P:regulation of cell shape"/>
    <property type="evidence" value="ECO:0007669"/>
    <property type="project" value="UniProtKB-KW"/>
</dbReference>
<organism evidence="7">
    <name type="scientific">Paraconexibacter sp. AEG42_29</name>
    <dbReference type="NCBI Taxonomy" id="2997339"/>
    <lineage>
        <taxon>Bacteria</taxon>
        <taxon>Bacillati</taxon>
        <taxon>Actinomycetota</taxon>
        <taxon>Thermoleophilia</taxon>
        <taxon>Solirubrobacterales</taxon>
        <taxon>Paraconexibacteraceae</taxon>
        <taxon>Paraconexibacter</taxon>
    </lineage>
</organism>
<evidence type="ECO:0000259" key="6">
    <source>
        <dbReference type="Pfam" id="PF04085"/>
    </source>
</evidence>
<name>A0AAU7AWW3_9ACTN</name>
<dbReference type="InterPro" id="IPR042175">
    <property type="entry name" value="Cell/Rod_MreC_2"/>
</dbReference>
<dbReference type="InterPro" id="IPR007221">
    <property type="entry name" value="MreC"/>
</dbReference>
<dbReference type="AlphaFoldDB" id="A0AAU7AWW3"/>
<evidence type="ECO:0000313" key="7">
    <source>
        <dbReference type="EMBL" id="XAY06097.1"/>
    </source>
</evidence>
<dbReference type="PANTHER" id="PTHR34138:SF1">
    <property type="entry name" value="CELL SHAPE-DETERMINING PROTEIN MREC"/>
    <property type="match status" value="1"/>
</dbReference>
<feature type="domain" description="Rod shape-determining protein MreC beta-barrel core" evidence="6">
    <location>
        <begin position="107"/>
        <end position="259"/>
    </location>
</feature>
<dbReference type="Gene3D" id="2.40.10.340">
    <property type="entry name" value="Rod shape-determining protein MreC, domain 1"/>
    <property type="match status" value="1"/>
</dbReference>
<dbReference type="KEGG" id="parq:DSM112329_02959"/>
<feature type="chain" id="PRO_5043425474" description="Cell shape-determining protein MreC" evidence="5">
    <location>
        <begin position="18"/>
        <end position="264"/>
    </location>
</feature>
<dbReference type="EMBL" id="CP114014">
    <property type="protein sequence ID" value="XAY06097.1"/>
    <property type="molecule type" value="Genomic_DNA"/>
</dbReference>
<gene>
    <name evidence="7" type="ORF">DSM112329_02959</name>
</gene>
<proteinExistence type="inferred from homology"/>
<evidence type="ECO:0000256" key="3">
    <source>
        <dbReference type="ARBA" id="ARBA00022960"/>
    </source>
</evidence>
<sequence length="264" mass="27732">MILVACAVLLTLSFAGAGSSGSIGRGFSSVGDIASGSLKPARDLRDWVSATWDAKGSNDDLAADRNRRRRENIALQAALRKTKTSAAIARTIDSAGLDSLGPVRARVILTGGTRLYDQVTINKGSASGLRVEQPVVTAGGIVGKVDAVTAETARISLLTSKGLGIQARVRGTDIVGAVSRMGNNPLDLLFRATDPRADVRVGAVLITRGTAPGARLPSIYPPNVAFGQVSRLEQPGSDTQRIHVRPIVDVRTLEHVVVLTRSPR</sequence>